<reference evidence="2" key="1">
    <citation type="submission" date="2014-11" db="EMBL/GenBank/DDBJ databases">
        <authorList>
            <person name="Amaro Gonzalez C."/>
        </authorList>
    </citation>
    <scope>NUCLEOTIDE SEQUENCE</scope>
</reference>
<name>A0A0E9PVI6_ANGAN</name>
<feature type="transmembrane region" description="Helical" evidence="1">
    <location>
        <begin position="6"/>
        <end position="22"/>
    </location>
</feature>
<protein>
    <submittedName>
        <fullName evidence="2">Uncharacterized protein</fullName>
    </submittedName>
</protein>
<sequence>MSDSEHNLQLALALSSVILFVMKNKKKQRKRRRHFIGIKSWFSSVTSTECL</sequence>
<organism evidence="2">
    <name type="scientific">Anguilla anguilla</name>
    <name type="common">European freshwater eel</name>
    <name type="synonym">Muraena anguilla</name>
    <dbReference type="NCBI Taxonomy" id="7936"/>
    <lineage>
        <taxon>Eukaryota</taxon>
        <taxon>Metazoa</taxon>
        <taxon>Chordata</taxon>
        <taxon>Craniata</taxon>
        <taxon>Vertebrata</taxon>
        <taxon>Euteleostomi</taxon>
        <taxon>Actinopterygii</taxon>
        <taxon>Neopterygii</taxon>
        <taxon>Teleostei</taxon>
        <taxon>Anguilliformes</taxon>
        <taxon>Anguillidae</taxon>
        <taxon>Anguilla</taxon>
    </lineage>
</organism>
<reference evidence="2" key="2">
    <citation type="journal article" date="2015" name="Fish Shellfish Immunol.">
        <title>Early steps in the European eel (Anguilla anguilla)-Vibrio vulnificus interaction in the gills: Role of the RtxA13 toxin.</title>
        <authorList>
            <person name="Callol A."/>
            <person name="Pajuelo D."/>
            <person name="Ebbesson L."/>
            <person name="Teles M."/>
            <person name="MacKenzie S."/>
            <person name="Amaro C."/>
        </authorList>
    </citation>
    <scope>NUCLEOTIDE SEQUENCE</scope>
</reference>
<evidence type="ECO:0000313" key="2">
    <source>
        <dbReference type="EMBL" id="JAH08272.1"/>
    </source>
</evidence>
<dbReference type="AlphaFoldDB" id="A0A0E9PVI6"/>
<dbReference type="EMBL" id="GBXM01100305">
    <property type="protein sequence ID" value="JAH08272.1"/>
    <property type="molecule type" value="Transcribed_RNA"/>
</dbReference>
<keyword evidence="1" id="KW-1133">Transmembrane helix</keyword>
<accession>A0A0E9PVI6</accession>
<keyword evidence="1" id="KW-0472">Membrane</keyword>
<evidence type="ECO:0000256" key="1">
    <source>
        <dbReference type="SAM" id="Phobius"/>
    </source>
</evidence>
<proteinExistence type="predicted"/>
<keyword evidence="1" id="KW-0812">Transmembrane</keyword>